<evidence type="ECO:0000256" key="2">
    <source>
        <dbReference type="ARBA" id="ARBA00022771"/>
    </source>
</evidence>
<keyword evidence="2" id="KW-0863">Zinc-finger</keyword>
<keyword evidence="3" id="KW-0862">Zinc</keyword>
<keyword evidence="1" id="KW-0479">Metal-binding</keyword>
<organism evidence="6">
    <name type="scientific">Proteus penneri</name>
    <dbReference type="NCBI Taxonomy" id="102862"/>
    <lineage>
        <taxon>Bacteria</taxon>
        <taxon>Pseudomonadati</taxon>
        <taxon>Pseudomonadota</taxon>
        <taxon>Gammaproteobacteria</taxon>
        <taxon>Enterobacterales</taxon>
        <taxon>Morganellaceae</taxon>
        <taxon>Proteus</taxon>
    </lineage>
</organism>
<feature type="domain" description="Zinc finger DksA/TraR C4-type" evidence="5">
    <location>
        <begin position="38"/>
        <end position="67"/>
    </location>
</feature>
<protein>
    <recommendedName>
        <fullName evidence="5">Zinc finger DksA/TraR C4-type domain-containing protein</fullName>
    </recommendedName>
</protein>
<dbReference type="PANTHER" id="PTHR38777:SF1">
    <property type="entry name" value="DNAK SUPPRESSOR PROTEIN"/>
    <property type="match status" value="1"/>
</dbReference>
<dbReference type="GO" id="GO:0008270">
    <property type="term" value="F:zinc ion binding"/>
    <property type="evidence" value="ECO:0007669"/>
    <property type="project" value="UniProtKB-KW"/>
</dbReference>
<feature type="zinc finger region" description="dksA C4-type" evidence="4">
    <location>
        <begin position="41"/>
        <end position="65"/>
    </location>
</feature>
<dbReference type="PROSITE" id="PS51128">
    <property type="entry name" value="ZF_DKSA_2"/>
    <property type="match status" value="1"/>
</dbReference>
<proteinExistence type="predicted"/>
<evidence type="ECO:0000313" key="6">
    <source>
        <dbReference type="EMBL" id="AVI43941.1"/>
    </source>
</evidence>
<dbReference type="GO" id="GO:1900378">
    <property type="term" value="P:positive regulation of secondary metabolite biosynthetic process"/>
    <property type="evidence" value="ECO:0007669"/>
    <property type="project" value="TreeGrafter"/>
</dbReference>
<dbReference type="AlphaFoldDB" id="A0A2P1BQD7"/>
<dbReference type="Pfam" id="PF01258">
    <property type="entry name" value="zf-dskA_traR"/>
    <property type="match status" value="1"/>
</dbReference>
<dbReference type="Gene3D" id="1.20.120.910">
    <property type="entry name" value="DksA, coiled-coil domain"/>
    <property type="match status" value="1"/>
</dbReference>
<sequence>MMAIGWSKDGMVQEQIENSIDDAIALVRNKLHSNSQSLSFCEECDAPIPEARRRAIKGVRLCIECQKIQDKRNKY</sequence>
<keyword evidence="6" id="KW-0614">Plasmid</keyword>
<evidence type="ECO:0000256" key="3">
    <source>
        <dbReference type="ARBA" id="ARBA00022833"/>
    </source>
</evidence>
<evidence type="ECO:0000256" key="1">
    <source>
        <dbReference type="ARBA" id="ARBA00022723"/>
    </source>
</evidence>
<name>A0A2P1BQD7_9GAMM</name>
<geneLocation type="plasmid" evidence="6">
    <name>pPp47</name>
</geneLocation>
<dbReference type="SUPFAM" id="SSF57716">
    <property type="entry name" value="Glucocorticoid receptor-like (DNA-binding domain)"/>
    <property type="match status" value="1"/>
</dbReference>
<dbReference type="NCBIfam" id="NF008243">
    <property type="entry name" value="PRK11019.1"/>
    <property type="match status" value="1"/>
</dbReference>
<evidence type="ECO:0000259" key="5">
    <source>
        <dbReference type="Pfam" id="PF01258"/>
    </source>
</evidence>
<evidence type="ECO:0000256" key="4">
    <source>
        <dbReference type="PROSITE-ProRule" id="PRU00510"/>
    </source>
</evidence>
<dbReference type="InterPro" id="IPR000962">
    <property type="entry name" value="Znf_DskA_TraR"/>
</dbReference>
<dbReference type="PANTHER" id="PTHR38777">
    <property type="entry name" value="FELS-2 PROPHAGE PROTEIN"/>
    <property type="match status" value="1"/>
</dbReference>
<reference evidence="6" key="1">
    <citation type="journal article" date="2018" name="Antimicrob. Agents Chemother.">
        <title>Characterization of the complete nucleotide sequences of IMP-4-encoding plasmids, belonging to diverse Inc families, recovered from Enterobacteriaceae of wildlife origin.</title>
        <authorList>
            <person name="Dolejska M."/>
            <person name="Papagiannitsis C.C."/>
            <person name="Pratova H."/>
            <person name="Medvecky M."/>
            <person name="Davidova Gerzova L."/>
            <person name="Valcek A."/>
        </authorList>
    </citation>
    <scope>NUCLEOTIDE SEQUENCE</scope>
    <source>
        <plasmid evidence="6">pPp47</plasmid>
    </source>
</reference>
<dbReference type="EMBL" id="MG516912">
    <property type="protein sequence ID" value="AVI43941.1"/>
    <property type="molecule type" value="Genomic_DNA"/>
</dbReference>
<accession>A0A2P1BQD7</accession>